<proteinExistence type="predicted"/>
<dbReference type="EMBL" id="JALLBG020000215">
    <property type="protein sequence ID" value="KAL3758953.1"/>
    <property type="molecule type" value="Genomic_DNA"/>
</dbReference>
<organism evidence="3 4">
    <name type="scientific">Discostella pseudostelligera</name>
    <dbReference type="NCBI Taxonomy" id="259834"/>
    <lineage>
        <taxon>Eukaryota</taxon>
        <taxon>Sar</taxon>
        <taxon>Stramenopiles</taxon>
        <taxon>Ochrophyta</taxon>
        <taxon>Bacillariophyta</taxon>
        <taxon>Coscinodiscophyceae</taxon>
        <taxon>Thalassiosirophycidae</taxon>
        <taxon>Stephanodiscales</taxon>
        <taxon>Stephanodiscaceae</taxon>
        <taxon>Discostella</taxon>
    </lineage>
</organism>
<feature type="compositionally biased region" description="Basic and acidic residues" evidence="1">
    <location>
        <begin position="503"/>
        <end position="525"/>
    </location>
</feature>
<evidence type="ECO:0000256" key="2">
    <source>
        <dbReference type="SAM" id="Phobius"/>
    </source>
</evidence>
<reference evidence="3 4" key="1">
    <citation type="submission" date="2024-10" db="EMBL/GenBank/DDBJ databases">
        <title>Updated reference genomes for cyclostephanoid diatoms.</title>
        <authorList>
            <person name="Roberts W.R."/>
            <person name="Alverson A.J."/>
        </authorList>
    </citation>
    <scope>NUCLEOTIDE SEQUENCE [LARGE SCALE GENOMIC DNA]</scope>
    <source>
        <strain evidence="3 4">AJA232-27</strain>
    </source>
</reference>
<feature type="compositionally biased region" description="Polar residues" evidence="1">
    <location>
        <begin position="411"/>
        <end position="428"/>
    </location>
</feature>
<gene>
    <name evidence="3" type="ORF">ACHAWU_003024</name>
</gene>
<keyword evidence="4" id="KW-1185">Reference proteome</keyword>
<feature type="compositionally biased region" description="Basic and acidic residues" evidence="1">
    <location>
        <begin position="437"/>
        <end position="447"/>
    </location>
</feature>
<feature type="transmembrane region" description="Helical" evidence="2">
    <location>
        <begin position="87"/>
        <end position="106"/>
    </location>
</feature>
<sequence length="564" mass="63630">MPLQDRQLDFEDFSTDTEKVSAILKRTEISSQKHKLCYEYYRARKFALLTPALLSCCAIGIIGFCLSTDEVVKDHMKAGGRIPVEDILTLVVGCLGIFVGMSLLMLNQWDYGGREGMHLSAYLQCEELGNKVRFWRMDRRMNDVNGSGSDHNGLVNEGGRAVGVVKAPNSETMAVVVASGKALRKVETELKEKTAKATKTESKRDEVLRFASYNGIYHQINLSCSSAIPNELSRPFDLFESRLECMSLGHLGVVWDTRMRRNQICRLAAVEIYNEISAYWLWPFGTPDMEKVLDRSMKRVARLISKDYREPIKVECCGFTIFRCCCRKPNPKSSTLHDIWDGMEDRERDMMEVRGIANYVDSGDRYFGSSPMDDDAFAVEQKLHHLESGDYSQPSFRSQDRSYYPQPQAGGHSTNQRAASTTQRSNYGHSHHHVRRIAPESVRHETEFPLLIGGGDHSVSRQSVGYSRTRRDEHSISDTRSRRSTGTGRHDGSRVFVGNSSVRRVEHSISDTRSRSIRSGQHDGGSRISVGNSQVRGGGGQDHVRKLSQSNPGWDEASESQYRF</sequence>
<feature type="transmembrane region" description="Helical" evidence="2">
    <location>
        <begin position="46"/>
        <end position="66"/>
    </location>
</feature>
<feature type="compositionally biased region" description="Basic and acidic residues" evidence="1">
    <location>
        <begin position="469"/>
        <end position="481"/>
    </location>
</feature>
<dbReference type="Proteomes" id="UP001530293">
    <property type="component" value="Unassembled WGS sequence"/>
</dbReference>
<evidence type="ECO:0000256" key="1">
    <source>
        <dbReference type="SAM" id="MobiDB-lite"/>
    </source>
</evidence>
<protein>
    <submittedName>
        <fullName evidence="3">Uncharacterized protein</fullName>
    </submittedName>
</protein>
<feature type="region of interest" description="Disordered" evidence="1">
    <location>
        <begin position="388"/>
        <end position="564"/>
    </location>
</feature>
<keyword evidence="2" id="KW-0812">Transmembrane</keyword>
<keyword evidence="2" id="KW-1133">Transmembrane helix</keyword>
<comment type="caution">
    <text evidence="3">The sequence shown here is derived from an EMBL/GenBank/DDBJ whole genome shotgun (WGS) entry which is preliminary data.</text>
</comment>
<dbReference type="AlphaFoldDB" id="A0ABD3M5D8"/>
<evidence type="ECO:0000313" key="4">
    <source>
        <dbReference type="Proteomes" id="UP001530293"/>
    </source>
</evidence>
<accession>A0ABD3M5D8</accession>
<keyword evidence="2" id="KW-0472">Membrane</keyword>
<evidence type="ECO:0000313" key="3">
    <source>
        <dbReference type="EMBL" id="KAL3758953.1"/>
    </source>
</evidence>
<name>A0ABD3M5D8_9STRA</name>